<proteinExistence type="inferred from homology"/>
<keyword evidence="4 9" id="KW-0812">Transmembrane</keyword>
<accession>A0A511DR15</accession>
<name>A0A511DR15_9PSEU</name>
<dbReference type="Pfam" id="PF02653">
    <property type="entry name" value="BPD_transp_2"/>
    <property type="match status" value="1"/>
</dbReference>
<feature type="transmembrane region" description="Helical" evidence="9">
    <location>
        <begin position="135"/>
        <end position="161"/>
    </location>
</feature>
<feature type="transmembrane region" description="Helical" evidence="9">
    <location>
        <begin position="266"/>
        <end position="290"/>
    </location>
</feature>
<evidence type="ECO:0000313" key="10">
    <source>
        <dbReference type="EMBL" id="GEL26767.1"/>
    </source>
</evidence>
<organism evidence="10 11">
    <name type="scientific">Pseudonocardia sulfidoxydans NBRC 16205</name>
    <dbReference type="NCBI Taxonomy" id="1223511"/>
    <lineage>
        <taxon>Bacteria</taxon>
        <taxon>Bacillati</taxon>
        <taxon>Actinomycetota</taxon>
        <taxon>Actinomycetes</taxon>
        <taxon>Pseudonocardiales</taxon>
        <taxon>Pseudonocardiaceae</taxon>
        <taxon>Pseudonocardia</taxon>
    </lineage>
</organism>
<evidence type="ECO:0000256" key="1">
    <source>
        <dbReference type="ARBA" id="ARBA00004651"/>
    </source>
</evidence>
<reference evidence="10 11" key="1">
    <citation type="submission" date="2019-07" db="EMBL/GenBank/DDBJ databases">
        <title>Whole genome shotgun sequence of Pseudonocardia sulfidoxydans NBRC 16205.</title>
        <authorList>
            <person name="Hosoyama A."/>
            <person name="Uohara A."/>
            <person name="Ohji S."/>
            <person name="Ichikawa N."/>
        </authorList>
    </citation>
    <scope>NUCLEOTIDE SEQUENCE [LARGE SCALE GENOMIC DNA]</scope>
    <source>
        <strain evidence="10 11">NBRC 16205</strain>
    </source>
</reference>
<dbReference type="InterPro" id="IPR001851">
    <property type="entry name" value="ABC_transp_permease"/>
</dbReference>
<evidence type="ECO:0000256" key="3">
    <source>
        <dbReference type="ARBA" id="ARBA00022475"/>
    </source>
</evidence>
<evidence type="ECO:0000256" key="6">
    <source>
        <dbReference type="ARBA" id="ARBA00022989"/>
    </source>
</evidence>
<evidence type="ECO:0000256" key="7">
    <source>
        <dbReference type="ARBA" id="ARBA00023136"/>
    </source>
</evidence>
<dbReference type="RefSeq" id="WP_186817241.1">
    <property type="nucleotide sequence ID" value="NZ_BJVJ01000110.1"/>
</dbReference>
<keyword evidence="3" id="KW-1003">Cell membrane</keyword>
<sequence length="293" mass="31179">MTLLLQIVVSGVVAGFTYGLVGLSASILFKTTGIFSFAQPMIATLLAFFAYFLIGEFKLSFWIALPLLLVIAAAVGAGVYYVAFRPGDGHGQFNLVVRTLGLFLLIEQFVAWRWSRGEPFAFPPLIGGPSVSLGAGIMVARQTIAIAAITVVLLVVCYLLLTRTRTGLMLRCLAESGENSAVLGMPRRRLAATAWAASTVICVFVAVFNAPITNVYTAMFTPFVLFAFAGLLIGGLYSWSGALVGGVIVGIAVNVSAAYWKPEIGALIVFVLLLGVLVFRPAGIVGRTFAERL</sequence>
<dbReference type="GO" id="GO:0022857">
    <property type="term" value="F:transmembrane transporter activity"/>
    <property type="evidence" value="ECO:0007669"/>
    <property type="project" value="InterPro"/>
</dbReference>
<feature type="transmembrane region" description="Helical" evidence="9">
    <location>
        <begin position="190"/>
        <end position="209"/>
    </location>
</feature>
<dbReference type="Proteomes" id="UP000321685">
    <property type="component" value="Unassembled WGS sequence"/>
</dbReference>
<dbReference type="GO" id="GO:0006865">
    <property type="term" value="P:amino acid transport"/>
    <property type="evidence" value="ECO:0007669"/>
    <property type="project" value="UniProtKB-KW"/>
</dbReference>
<keyword evidence="7 9" id="KW-0472">Membrane</keyword>
<dbReference type="CDD" id="cd06582">
    <property type="entry name" value="TM_PBP1_LivH_like"/>
    <property type="match status" value="1"/>
</dbReference>
<dbReference type="AlphaFoldDB" id="A0A511DR15"/>
<dbReference type="EMBL" id="BJVJ01000110">
    <property type="protein sequence ID" value="GEL26767.1"/>
    <property type="molecule type" value="Genomic_DNA"/>
</dbReference>
<feature type="transmembrane region" description="Helical" evidence="9">
    <location>
        <begin position="6"/>
        <end position="29"/>
    </location>
</feature>
<comment type="subcellular location">
    <subcellularLocation>
        <location evidence="1">Cell membrane</location>
        <topology evidence="1">Multi-pass membrane protein</topology>
    </subcellularLocation>
</comment>
<dbReference type="GO" id="GO:0005886">
    <property type="term" value="C:plasma membrane"/>
    <property type="evidence" value="ECO:0007669"/>
    <property type="project" value="UniProtKB-SubCell"/>
</dbReference>
<dbReference type="PANTHER" id="PTHR11795">
    <property type="entry name" value="BRANCHED-CHAIN AMINO ACID TRANSPORT SYSTEM PERMEASE PROTEIN LIVH"/>
    <property type="match status" value="1"/>
</dbReference>
<protein>
    <submittedName>
        <fullName evidence="10">Branched-chain amino acid ABC transporter permease</fullName>
    </submittedName>
</protein>
<dbReference type="PANTHER" id="PTHR11795:SF451">
    <property type="entry name" value="ABC TRANSPORTER PERMEASE PROTEIN"/>
    <property type="match status" value="1"/>
</dbReference>
<evidence type="ECO:0000256" key="5">
    <source>
        <dbReference type="ARBA" id="ARBA00022970"/>
    </source>
</evidence>
<evidence type="ECO:0000256" key="2">
    <source>
        <dbReference type="ARBA" id="ARBA00022448"/>
    </source>
</evidence>
<comment type="similarity">
    <text evidence="8">Belongs to the binding-protein-dependent transport system permease family. LivHM subfamily.</text>
</comment>
<keyword evidence="2" id="KW-0813">Transport</keyword>
<feature type="transmembrane region" description="Helical" evidence="9">
    <location>
        <begin position="60"/>
        <end position="83"/>
    </location>
</feature>
<keyword evidence="11" id="KW-1185">Reference proteome</keyword>
<dbReference type="InterPro" id="IPR052157">
    <property type="entry name" value="BCAA_transport_permease"/>
</dbReference>
<comment type="caution">
    <text evidence="10">The sequence shown here is derived from an EMBL/GenBank/DDBJ whole genome shotgun (WGS) entry which is preliminary data.</text>
</comment>
<evidence type="ECO:0000256" key="4">
    <source>
        <dbReference type="ARBA" id="ARBA00022692"/>
    </source>
</evidence>
<feature type="transmembrane region" description="Helical" evidence="9">
    <location>
        <begin position="215"/>
        <end position="234"/>
    </location>
</feature>
<evidence type="ECO:0000256" key="8">
    <source>
        <dbReference type="ARBA" id="ARBA00037998"/>
    </source>
</evidence>
<feature type="transmembrane region" description="Helical" evidence="9">
    <location>
        <begin position="241"/>
        <end position="260"/>
    </location>
</feature>
<keyword evidence="5" id="KW-0029">Amino-acid transport</keyword>
<keyword evidence="6 9" id="KW-1133">Transmembrane helix</keyword>
<evidence type="ECO:0000313" key="11">
    <source>
        <dbReference type="Proteomes" id="UP000321685"/>
    </source>
</evidence>
<gene>
    <name evidence="10" type="primary">livH</name>
    <name evidence="10" type="ORF">PSU4_57210</name>
</gene>
<evidence type="ECO:0000256" key="9">
    <source>
        <dbReference type="SAM" id="Phobius"/>
    </source>
</evidence>
<feature type="transmembrane region" description="Helical" evidence="9">
    <location>
        <begin position="34"/>
        <end position="54"/>
    </location>
</feature>